<organism evidence="2 3">
    <name type="scientific">Octopus vulgaris</name>
    <name type="common">Common octopus</name>
    <dbReference type="NCBI Taxonomy" id="6645"/>
    <lineage>
        <taxon>Eukaryota</taxon>
        <taxon>Metazoa</taxon>
        <taxon>Spiralia</taxon>
        <taxon>Lophotrochozoa</taxon>
        <taxon>Mollusca</taxon>
        <taxon>Cephalopoda</taxon>
        <taxon>Coleoidea</taxon>
        <taxon>Octopodiformes</taxon>
        <taxon>Octopoda</taxon>
        <taxon>Incirrata</taxon>
        <taxon>Octopodidae</taxon>
        <taxon>Octopus</taxon>
    </lineage>
</organism>
<accession>A0AA36FCY7</accession>
<proteinExistence type="predicted"/>
<evidence type="ECO:0000256" key="1">
    <source>
        <dbReference type="SAM" id="MobiDB-lite"/>
    </source>
</evidence>
<reference evidence="2" key="1">
    <citation type="submission" date="2023-08" db="EMBL/GenBank/DDBJ databases">
        <authorList>
            <person name="Alioto T."/>
            <person name="Alioto T."/>
            <person name="Gomez Garrido J."/>
        </authorList>
    </citation>
    <scope>NUCLEOTIDE SEQUENCE</scope>
</reference>
<dbReference type="Proteomes" id="UP001162480">
    <property type="component" value="Chromosome 14"/>
</dbReference>
<feature type="compositionally biased region" description="Basic and acidic residues" evidence="1">
    <location>
        <begin position="61"/>
        <end position="76"/>
    </location>
</feature>
<gene>
    <name evidence="2" type="ORF">OCTVUL_1B002809</name>
</gene>
<sequence length="116" mass="13353">MINIGVTKSLEKILQHRLRPMFVSKRKTKGITVDRPSINSSNVKDYFCKKRLTETLLLIRGGEEEKKENGRRRREEEENEEKGRRRRRGGEGEGEERGEGGEEDGEGEEKKNVGVP</sequence>
<dbReference type="EMBL" id="OX597827">
    <property type="protein sequence ID" value="CAI9732664.1"/>
    <property type="molecule type" value="Genomic_DNA"/>
</dbReference>
<evidence type="ECO:0000313" key="2">
    <source>
        <dbReference type="EMBL" id="CAI9732664.1"/>
    </source>
</evidence>
<evidence type="ECO:0000313" key="3">
    <source>
        <dbReference type="Proteomes" id="UP001162480"/>
    </source>
</evidence>
<protein>
    <submittedName>
        <fullName evidence="2">Uncharacterized protein</fullName>
    </submittedName>
</protein>
<feature type="compositionally biased region" description="Basic and acidic residues" evidence="1">
    <location>
        <begin position="89"/>
        <end position="100"/>
    </location>
</feature>
<keyword evidence="3" id="KW-1185">Reference proteome</keyword>
<name>A0AA36FCY7_OCTVU</name>
<feature type="region of interest" description="Disordered" evidence="1">
    <location>
        <begin position="58"/>
        <end position="116"/>
    </location>
</feature>
<dbReference type="AlphaFoldDB" id="A0AA36FCY7"/>